<feature type="transmembrane region" description="Helical" evidence="1">
    <location>
        <begin position="69"/>
        <end position="88"/>
    </location>
</feature>
<dbReference type="AlphaFoldDB" id="A0A7Y7PTB5"/>
<feature type="transmembrane region" description="Helical" evidence="1">
    <location>
        <begin position="317"/>
        <end position="337"/>
    </location>
</feature>
<dbReference type="NCBIfam" id="NF047510">
    <property type="entry name" value="LIC_10190_fam"/>
    <property type="match status" value="1"/>
</dbReference>
<feature type="transmembrane region" description="Helical" evidence="1">
    <location>
        <begin position="401"/>
        <end position="423"/>
    </location>
</feature>
<comment type="caution">
    <text evidence="3">The sequence shown here is derived from an EMBL/GenBank/DDBJ whole genome shotgun (WGS) entry which is preliminary data.</text>
</comment>
<accession>A0A7Y7PTB5</accession>
<feature type="transmembrane region" description="Helical" evidence="1">
    <location>
        <begin position="269"/>
        <end position="297"/>
    </location>
</feature>
<gene>
    <name evidence="3" type="ORF">HW554_19650</name>
</gene>
<evidence type="ECO:0000313" key="3">
    <source>
        <dbReference type="EMBL" id="NVO33427.1"/>
    </source>
</evidence>
<evidence type="ECO:0000256" key="1">
    <source>
        <dbReference type="SAM" id="Phobius"/>
    </source>
</evidence>
<dbReference type="Proteomes" id="UP000565521">
    <property type="component" value="Unassembled WGS sequence"/>
</dbReference>
<protein>
    <recommendedName>
        <fullName evidence="2">DUF8201 domain-containing protein</fullName>
    </recommendedName>
</protein>
<sequence length="585" mass="64377">MLLILGGWLLLALVTTTLGWSGWRALVGNRPAVRPLPLEALSLTGVALLLVGLAPVSLVLPLGSLAVRGALGVLVVALLLGQRRAIVVELCRWWATPRPAAWWVGVGLLALLLLVLLLYQQLGSRNPDAQLYYLQYLHWLERYAVVPGLGNLHGRLAFNSHLFLGTAVFGIPTPTGTYYPLPPYLNTLLAMAAARGVTWAIRNKEARYTAWAGAALLLFCIYFYLFRGWVASPAPDCALVVFLSFTFLLYSGFFGPYHVQGRAGRPRLLLLALLSGAAVTIKLSALPVLLLPLHALWVASRPPGPAGVAEEPTAQNWPRLLGIMLVIFLPWLVRNLVLSGYPAYPLPGLPGLPVDWRMPPELVLTEQRLITNMARDLPRADWYGPTDTAWQWLPRWWQQEWLNSPITMTLLLLAAVAPLATWWRARQTGARFTHPGWLSAWLVAAGGGIFWFALAPDYRFGMGFLLVLAFWPWLTLPMPRWLGRLVLVLVVAAMLHLLRDPIYGLRHPRPGAVAALVWPNLPPLPPTRPVRLPSGQLVRVANGELGACGETPLPCTHALAPGLELRGESLAEGFRVAWPPAAQQK</sequence>
<name>A0A7Y7PTB5_9BACT</name>
<dbReference type="InterPro" id="IPR058065">
    <property type="entry name" value="LIC_10190-like"/>
</dbReference>
<organism evidence="3 4">
    <name type="scientific">Hymenobacter lapidiphilus</name>
    <dbReference type="NCBI Taxonomy" id="2608003"/>
    <lineage>
        <taxon>Bacteria</taxon>
        <taxon>Pseudomonadati</taxon>
        <taxon>Bacteroidota</taxon>
        <taxon>Cytophagia</taxon>
        <taxon>Cytophagales</taxon>
        <taxon>Hymenobacteraceae</taxon>
        <taxon>Hymenobacter</taxon>
    </lineage>
</organism>
<keyword evidence="1" id="KW-0472">Membrane</keyword>
<evidence type="ECO:0000259" key="2">
    <source>
        <dbReference type="Pfam" id="PF26626"/>
    </source>
</evidence>
<feature type="domain" description="DUF8201" evidence="2">
    <location>
        <begin position="1"/>
        <end position="466"/>
    </location>
</feature>
<feature type="transmembrane region" description="Helical" evidence="1">
    <location>
        <begin position="238"/>
        <end position="257"/>
    </location>
</feature>
<feature type="transmembrane region" description="Helical" evidence="1">
    <location>
        <begin position="481"/>
        <end position="498"/>
    </location>
</feature>
<keyword evidence="1" id="KW-1133">Transmembrane helix</keyword>
<feature type="transmembrane region" description="Helical" evidence="1">
    <location>
        <begin position="435"/>
        <end position="453"/>
    </location>
</feature>
<proteinExistence type="predicted"/>
<dbReference type="InterPro" id="IPR058514">
    <property type="entry name" value="DUF8201"/>
</dbReference>
<dbReference type="Pfam" id="PF26626">
    <property type="entry name" value="DUF8201"/>
    <property type="match status" value="1"/>
</dbReference>
<evidence type="ECO:0000313" key="4">
    <source>
        <dbReference type="Proteomes" id="UP000565521"/>
    </source>
</evidence>
<reference evidence="3 4" key="1">
    <citation type="submission" date="2020-05" db="EMBL/GenBank/DDBJ databases">
        <title>Hymenobacter terrestris sp. nov. and Hymenobacter lapidiphilus sp. nov., isolated from regoliths in Antarctica.</title>
        <authorList>
            <person name="Sedlacek I."/>
            <person name="Pantucek R."/>
            <person name="Zeman M."/>
            <person name="Holochova P."/>
            <person name="Kralova S."/>
            <person name="Stankova E."/>
            <person name="Sedo O."/>
            <person name="Micenkova L."/>
            <person name="Svec P."/>
            <person name="Gupta V."/>
            <person name="Sood U."/>
            <person name="Korpole U.S."/>
            <person name="Lal R."/>
        </authorList>
    </citation>
    <scope>NUCLEOTIDE SEQUENCE [LARGE SCALE GENOMIC DNA]</scope>
    <source>
        <strain evidence="3 4">P5342</strain>
    </source>
</reference>
<dbReference type="EMBL" id="JABKAU010000068">
    <property type="protein sequence ID" value="NVO33427.1"/>
    <property type="molecule type" value="Genomic_DNA"/>
</dbReference>
<dbReference type="RefSeq" id="WP_176910237.1">
    <property type="nucleotide sequence ID" value="NZ_JABKAU010000068.1"/>
</dbReference>
<feature type="transmembrane region" description="Helical" evidence="1">
    <location>
        <begin position="208"/>
        <end position="226"/>
    </location>
</feature>
<feature type="transmembrane region" description="Helical" evidence="1">
    <location>
        <begin position="43"/>
        <end position="62"/>
    </location>
</feature>
<keyword evidence="1" id="KW-0812">Transmembrane</keyword>
<keyword evidence="4" id="KW-1185">Reference proteome</keyword>
<feature type="transmembrane region" description="Helical" evidence="1">
    <location>
        <begin position="100"/>
        <end position="119"/>
    </location>
</feature>